<keyword evidence="4 6" id="KW-0934">Plastid</keyword>
<feature type="transmembrane region" description="Helical" evidence="5">
    <location>
        <begin position="14"/>
        <end position="34"/>
    </location>
</feature>
<dbReference type="Pfam" id="PF05421">
    <property type="entry name" value="DUF751"/>
    <property type="match status" value="1"/>
</dbReference>
<dbReference type="GeneID" id="37504446"/>
<keyword evidence="5" id="KW-1133">Transmembrane helix</keyword>
<protein>
    <recommendedName>
        <fullName evidence="3">Uncharacterized protein ycf33</fullName>
    </recommendedName>
</protein>
<dbReference type="EMBL" id="MF372957">
    <property type="protein sequence ID" value="AXE43566.1"/>
    <property type="molecule type" value="Genomic_DNA"/>
</dbReference>
<accession>A0A344V6H9</accession>
<organism evidence="6">
    <name type="scientific">Gracilariopsis heteroclada</name>
    <dbReference type="NCBI Taxonomy" id="172978"/>
    <lineage>
        <taxon>Eukaryota</taxon>
        <taxon>Rhodophyta</taxon>
        <taxon>Florideophyceae</taxon>
        <taxon>Rhodymeniophycidae</taxon>
        <taxon>Gracilariales</taxon>
        <taxon>Gracilariaceae</taxon>
        <taxon>Gracilariopsis</taxon>
    </lineage>
</organism>
<evidence type="ECO:0000256" key="1">
    <source>
        <dbReference type="ARBA" id="ARBA00004474"/>
    </source>
</evidence>
<evidence type="ECO:0000256" key="3">
    <source>
        <dbReference type="ARBA" id="ARBA00021584"/>
    </source>
</evidence>
<comment type="subcellular location">
    <subcellularLocation>
        <location evidence="1">Plastid</location>
    </subcellularLocation>
</comment>
<reference evidence="6" key="1">
    <citation type="submission" date="2017-06" db="EMBL/GenBank/DDBJ databases">
        <title>Complete plastid genome of Gracilaria bailinae.</title>
        <authorList>
            <person name="Zhang L."/>
        </authorList>
    </citation>
    <scope>NUCLEOTIDE SEQUENCE</scope>
</reference>
<evidence type="ECO:0000256" key="4">
    <source>
        <dbReference type="ARBA" id="ARBA00022640"/>
    </source>
</evidence>
<keyword evidence="5" id="KW-0812">Transmembrane</keyword>
<gene>
    <name evidence="6" type="primary">ycf33</name>
</gene>
<keyword evidence="5" id="KW-0472">Membrane</keyword>
<name>A0A344V6H9_9FLOR</name>
<evidence type="ECO:0000256" key="2">
    <source>
        <dbReference type="ARBA" id="ARBA00010985"/>
    </source>
</evidence>
<evidence type="ECO:0000313" key="6">
    <source>
        <dbReference type="EMBL" id="AXE43566.1"/>
    </source>
</evidence>
<dbReference type="RefSeq" id="YP_009500404.1">
    <property type="nucleotide sequence ID" value="NC_038100.1"/>
</dbReference>
<dbReference type="GO" id="GO:0009536">
    <property type="term" value="C:plastid"/>
    <property type="evidence" value="ECO:0007669"/>
    <property type="project" value="UniProtKB-SubCell"/>
</dbReference>
<dbReference type="InterPro" id="IPR008470">
    <property type="entry name" value="Uncharacterised_Ycf33"/>
</dbReference>
<feature type="transmembrane region" description="Helical" evidence="5">
    <location>
        <begin position="41"/>
        <end position="62"/>
    </location>
</feature>
<proteinExistence type="inferred from homology"/>
<comment type="similarity">
    <text evidence="2">Belongs to the ycf33 family.</text>
</comment>
<keyword evidence="6" id="KW-0150">Chloroplast</keyword>
<dbReference type="AlphaFoldDB" id="A0A344V6H9"/>
<sequence length="65" mass="7912">MTNFWNNIKRFPSFFFSVITGFFLTTFYPIFRLLKKKNKRLIIITITLIFILILSTILRYMLDIN</sequence>
<geneLocation type="chloroplast" evidence="6"/>
<evidence type="ECO:0000256" key="5">
    <source>
        <dbReference type="SAM" id="Phobius"/>
    </source>
</evidence>